<dbReference type="Pfam" id="PF02515">
    <property type="entry name" value="CoA_transf_3"/>
    <property type="match status" value="1"/>
</dbReference>
<organism evidence="2">
    <name type="scientific">marine sediment metagenome</name>
    <dbReference type="NCBI Taxonomy" id="412755"/>
    <lineage>
        <taxon>unclassified sequences</taxon>
        <taxon>metagenomes</taxon>
        <taxon>ecological metagenomes</taxon>
    </lineage>
</organism>
<dbReference type="PANTHER" id="PTHR48207">
    <property type="entry name" value="SUCCINATE--HYDROXYMETHYLGLUTARATE COA-TRANSFERASE"/>
    <property type="match status" value="1"/>
</dbReference>
<evidence type="ECO:0000313" key="2">
    <source>
        <dbReference type="EMBL" id="GAI13569.1"/>
    </source>
</evidence>
<dbReference type="Gene3D" id="3.40.50.10540">
    <property type="entry name" value="Crotonobetainyl-coa:carnitine coa-transferase, domain 1"/>
    <property type="match status" value="1"/>
</dbReference>
<dbReference type="EMBL" id="BARV01005301">
    <property type="protein sequence ID" value="GAI13569.1"/>
    <property type="molecule type" value="Genomic_DNA"/>
</dbReference>
<feature type="non-terminal residue" evidence="2">
    <location>
        <position position="1"/>
    </location>
</feature>
<name>X1N4M9_9ZZZZ</name>
<dbReference type="AlphaFoldDB" id="X1N4M9"/>
<gene>
    <name evidence="2" type="ORF">S06H3_11107</name>
</gene>
<evidence type="ECO:0000256" key="1">
    <source>
        <dbReference type="ARBA" id="ARBA00022679"/>
    </source>
</evidence>
<dbReference type="SUPFAM" id="SSF89796">
    <property type="entry name" value="CoA-transferase family III (CaiB/BaiF)"/>
    <property type="match status" value="1"/>
</dbReference>
<dbReference type="PANTHER" id="PTHR48207:SF3">
    <property type="entry name" value="SUCCINATE--HYDROXYMETHYLGLUTARATE COA-TRANSFERASE"/>
    <property type="match status" value="1"/>
</dbReference>
<dbReference type="InterPro" id="IPR023606">
    <property type="entry name" value="CoA-Trfase_III_dom_1_sf"/>
</dbReference>
<evidence type="ECO:0008006" key="3">
    <source>
        <dbReference type="Google" id="ProtNLM"/>
    </source>
</evidence>
<proteinExistence type="predicted"/>
<comment type="caution">
    <text evidence="2">The sequence shown here is derived from an EMBL/GenBank/DDBJ whole genome shotgun (WGS) entry which is preliminary data.</text>
</comment>
<dbReference type="InterPro" id="IPR050483">
    <property type="entry name" value="CoA-transferase_III_domain"/>
</dbReference>
<keyword evidence="1" id="KW-0808">Transferase</keyword>
<dbReference type="InterPro" id="IPR003673">
    <property type="entry name" value="CoA-Trfase_fam_III"/>
</dbReference>
<sequence>LKNADVLLENFRPGVMDRMGLSYEAIHALNPKLIYCSISGYGQKGPLWDKPGFDVMIQAESGFMDITGFDVPTRVRL</sequence>
<reference evidence="2" key="1">
    <citation type="journal article" date="2014" name="Front. Microbiol.">
        <title>High frequency of phylogenetically diverse reductive dehalogenase-homologous genes in deep subseafloor sedimentary metagenomes.</title>
        <authorList>
            <person name="Kawai M."/>
            <person name="Futagami T."/>
            <person name="Toyoda A."/>
            <person name="Takaki Y."/>
            <person name="Nishi S."/>
            <person name="Hori S."/>
            <person name="Arai W."/>
            <person name="Tsubouchi T."/>
            <person name="Morono Y."/>
            <person name="Uchiyama I."/>
            <person name="Ito T."/>
            <person name="Fujiyama A."/>
            <person name="Inagaki F."/>
            <person name="Takami H."/>
        </authorList>
    </citation>
    <scope>NUCLEOTIDE SEQUENCE</scope>
    <source>
        <strain evidence="2">Expedition CK06-06</strain>
    </source>
</reference>
<accession>X1N4M9</accession>
<dbReference type="GO" id="GO:0008410">
    <property type="term" value="F:CoA-transferase activity"/>
    <property type="evidence" value="ECO:0007669"/>
    <property type="project" value="TreeGrafter"/>
</dbReference>
<protein>
    <recommendedName>
        <fullName evidence="3">CoA transferase</fullName>
    </recommendedName>
</protein>